<dbReference type="SUPFAM" id="SSF48179">
    <property type="entry name" value="6-phosphogluconate dehydrogenase C-terminal domain-like"/>
    <property type="match status" value="1"/>
</dbReference>
<dbReference type="Gene3D" id="1.10.1040.10">
    <property type="entry name" value="N-(1-d-carboxylethyl)-l-norvaline Dehydrogenase, domain 2"/>
    <property type="match status" value="1"/>
</dbReference>
<reference evidence="4 5" key="1">
    <citation type="journal article" date="2010" name="Stand. Genomic Sci.">
        <title>Complete genome sequence of Aminobacterium colombiense type strain (ALA-1).</title>
        <authorList>
            <person name="Chertkov O."/>
            <person name="Sikorski J."/>
            <person name="Brambilla E."/>
            <person name="Lapidus A."/>
            <person name="Copeland A."/>
            <person name="Glavina Del Rio T."/>
            <person name="Nolan M."/>
            <person name="Lucas S."/>
            <person name="Tice H."/>
            <person name="Cheng J.F."/>
            <person name="Han C."/>
            <person name="Detter J.C."/>
            <person name="Bruce D."/>
            <person name="Tapia R."/>
            <person name="Goodwin L."/>
            <person name="Pitluck S."/>
            <person name="Liolios K."/>
            <person name="Ivanova N."/>
            <person name="Mavromatis K."/>
            <person name="Ovchinnikova G."/>
            <person name="Pati A."/>
            <person name="Chen A."/>
            <person name="Palaniappan K."/>
            <person name="Land M."/>
            <person name="Hauser L."/>
            <person name="Chang Y.J."/>
            <person name="Jeffries C.D."/>
            <person name="Spring S."/>
            <person name="Rohde M."/>
            <person name="Goker M."/>
            <person name="Bristow J."/>
            <person name="Eisen J.A."/>
            <person name="Markowitz V."/>
            <person name="Hugenholtz P."/>
            <person name="Kyrpides N.C."/>
            <person name="Klenk H.P."/>
        </authorList>
    </citation>
    <scope>NUCLEOTIDE SEQUENCE [LARGE SCALE GENOMIC DNA]</scope>
    <source>
        <strain evidence="5">DSM 12261 / ALA-1</strain>
    </source>
</reference>
<feature type="domain" description="Opine dehydrogenase" evidence="3">
    <location>
        <begin position="184"/>
        <end position="330"/>
    </location>
</feature>
<dbReference type="Pfam" id="PF01210">
    <property type="entry name" value="NAD_Gly3P_dh_N"/>
    <property type="match status" value="1"/>
</dbReference>
<dbReference type="Pfam" id="PF02317">
    <property type="entry name" value="Octopine_DH"/>
    <property type="match status" value="1"/>
</dbReference>
<organism evidence="4 5">
    <name type="scientific">Aminobacterium colombiense (strain DSM 12261 / ALA-1)</name>
    <dbReference type="NCBI Taxonomy" id="572547"/>
    <lineage>
        <taxon>Bacteria</taxon>
        <taxon>Thermotogati</taxon>
        <taxon>Synergistota</taxon>
        <taxon>Synergistia</taxon>
        <taxon>Synergistales</taxon>
        <taxon>Aminobacteriaceae</taxon>
        <taxon>Aminobacterium</taxon>
    </lineage>
</organism>
<proteinExistence type="predicted"/>
<dbReference type="GO" id="GO:0016616">
    <property type="term" value="F:oxidoreductase activity, acting on the CH-OH group of donors, NAD or NADP as acceptor"/>
    <property type="evidence" value="ECO:0007669"/>
    <property type="project" value="InterPro"/>
</dbReference>
<dbReference type="SUPFAM" id="SSF51735">
    <property type="entry name" value="NAD(P)-binding Rossmann-fold domains"/>
    <property type="match status" value="1"/>
</dbReference>
<name>D5EH84_AMICL</name>
<dbReference type="InterPro" id="IPR036291">
    <property type="entry name" value="NAD(P)-bd_dom_sf"/>
</dbReference>
<dbReference type="InterPro" id="IPR011128">
    <property type="entry name" value="G3P_DH_NAD-dep_N"/>
</dbReference>
<evidence type="ECO:0000259" key="2">
    <source>
        <dbReference type="Pfam" id="PF01210"/>
    </source>
</evidence>
<dbReference type="eggNOG" id="COG1893">
    <property type="taxonomic scope" value="Bacteria"/>
</dbReference>
<dbReference type="OrthoDB" id="1073746at2"/>
<dbReference type="GO" id="GO:0046168">
    <property type="term" value="P:glycerol-3-phosphate catabolic process"/>
    <property type="evidence" value="ECO:0007669"/>
    <property type="project" value="InterPro"/>
</dbReference>
<sequence length="366" mass="39971">MNRVAVLGAGNGGLSIGAFLSLSGCSVQLFDKFPAAIEQIREAGGVTLKGVSRTGFAKFDMITTNVVEAIEGCRMILVVTPAFAHRELAETMAPYLDRGQKIVLNPGRTAGAIEFHMRAKAINPKADFVVAEAQSLIYACRKTGPAEVTIFKVKNEMALAALPATRTEEVLQELKPFYPQFIAAENVLETSLLNIGAIFHPTPALLNIARIENKELFEYYMDGITPCVSNVLERIDAERVAVAKAFGVKTMTCIEWLEDVYGSPHTDSDSIYEAVQKQDGYRGIEAPQNPFARYISEDVPMSLVPLAEFGRITGVPTPTMNLMIDLANLIHQKDYRAEGRTLARLGLEGVFLDDLKKFVATGTPLP</sequence>
<gene>
    <name evidence="4" type="ordered locus">Amico_1803</name>
</gene>
<dbReference type="Gene3D" id="3.40.50.720">
    <property type="entry name" value="NAD(P)-binding Rossmann-like Domain"/>
    <property type="match status" value="1"/>
</dbReference>
<dbReference type="InterPro" id="IPR008927">
    <property type="entry name" value="6-PGluconate_DH-like_C_sf"/>
</dbReference>
<dbReference type="STRING" id="572547.Amico_1803"/>
<dbReference type="AlphaFoldDB" id="D5EH84"/>
<evidence type="ECO:0000313" key="5">
    <source>
        <dbReference type="Proteomes" id="UP000002366"/>
    </source>
</evidence>
<evidence type="ECO:0000256" key="1">
    <source>
        <dbReference type="ARBA" id="ARBA00023002"/>
    </source>
</evidence>
<evidence type="ECO:0000313" key="4">
    <source>
        <dbReference type="EMBL" id="ADE57916.1"/>
    </source>
</evidence>
<feature type="domain" description="Glycerol-3-phosphate dehydrogenase NAD-dependent N-terminal" evidence="2">
    <location>
        <begin position="4"/>
        <end position="103"/>
    </location>
</feature>
<dbReference type="KEGG" id="aco:Amico_1803"/>
<protein>
    <submittedName>
        <fullName evidence="4">NAD/NADP octopine/nopaline dehydrogenase</fullName>
    </submittedName>
</protein>
<dbReference type="HOGENOM" id="CLU_056511_2_0_0"/>
<dbReference type="PANTHER" id="PTHR38015:SF1">
    <property type="entry name" value="OPINE DEHYDROGENASE DOMAIN-CONTAINING PROTEIN"/>
    <property type="match status" value="1"/>
</dbReference>
<dbReference type="InterPro" id="IPR003421">
    <property type="entry name" value="Opine_DH"/>
</dbReference>
<keyword evidence="1" id="KW-0560">Oxidoreductase</keyword>
<dbReference type="RefSeq" id="WP_013049178.1">
    <property type="nucleotide sequence ID" value="NC_014011.1"/>
</dbReference>
<dbReference type="InterPro" id="IPR051729">
    <property type="entry name" value="Opine/Lysopine_DH"/>
</dbReference>
<dbReference type="PANTHER" id="PTHR38015">
    <property type="entry name" value="BLR6086 PROTEIN"/>
    <property type="match status" value="1"/>
</dbReference>
<dbReference type="EMBL" id="CP001997">
    <property type="protein sequence ID" value="ADE57916.1"/>
    <property type="molecule type" value="Genomic_DNA"/>
</dbReference>
<dbReference type="InterPro" id="IPR013328">
    <property type="entry name" value="6PGD_dom2"/>
</dbReference>
<dbReference type="GO" id="GO:0051287">
    <property type="term" value="F:NAD binding"/>
    <property type="evidence" value="ECO:0007669"/>
    <property type="project" value="InterPro"/>
</dbReference>
<dbReference type="PROSITE" id="PS51257">
    <property type="entry name" value="PROKAR_LIPOPROTEIN"/>
    <property type="match status" value="1"/>
</dbReference>
<keyword evidence="5" id="KW-1185">Reference proteome</keyword>
<accession>D5EH84</accession>
<dbReference type="Proteomes" id="UP000002366">
    <property type="component" value="Chromosome"/>
</dbReference>
<evidence type="ECO:0000259" key="3">
    <source>
        <dbReference type="Pfam" id="PF02317"/>
    </source>
</evidence>